<dbReference type="EMBL" id="JAKLMC020000002">
    <property type="protein sequence ID" value="KAK5957852.1"/>
    <property type="molecule type" value="Genomic_DNA"/>
</dbReference>
<dbReference type="Proteomes" id="UP001316803">
    <property type="component" value="Unassembled WGS sequence"/>
</dbReference>
<dbReference type="AlphaFoldDB" id="A0AAN8ESM2"/>
<gene>
    <name evidence="1" type="ORF">OHC33_001041</name>
</gene>
<organism evidence="1 2">
    <name type="scientific">Knufia fluminis</name>
    <dbReference type="NCBI Taxonomy" id="191047"/>
    <lineage>
        <taxon>Eukaryota</taxon>
        <taxon>Fungi</taxon>
        <taxon>Dikarya</taxon>
        <taxon>Ascomycota</taxon>
        <taxon>Pezizomycotina</taxon>
        <taxon>Eurotiomycetes</taxon>
        <taxon>Chaetothyriomycetidae</taxon>
        <taxon>Chaetothyriales</taxon>
        <taxon>Trichomeriaceae</taxon>
        <taxon>Knufia</taxon>
    </lineage>
</organism>
<proteinExistence type="predicted"/>
<accession>A0AAN8ESM2</accession>
<comment type="caution">
    <text evidence="1">The sequence shown here is derived from an EMBL/GenBank/DDBJ whole genome shotgun (WGS) entry which is preliminary data.</text>
</comment>
<evidence type="ECO:0000313" key="2">
    <source>
        <dbReference type="Proteomes" id="UP001316803"/>
    </source>
</evidence>
<keyword evidence="2" id="KW-1185">Reference proteome</keyword>
<evidence type="ECO:0008006" key="3">
    <source>
        <dbReference type="Google" id="ProtNLM"/>
    </source>
</evidence>
<name>A0AAN8ESM2_9EURO</name>
<evidence type="ECO:0000313" key="1">
    <source>
        <dbReference type="EMBL" id="KAK5957852.1"/>
    </source>
</evidence>
<reference evidence="1 2" key="1">
    <citation type="submission" date="2022-12" db="EMBL/GenBank/DDBJ databases">
        <title>Genomic features and morphological characterization of a novel Knufia sp. strain isolated from spacecraft assembly facility.</title>
        <authorList>
            <person name="Teixeira M."/>
            <person name="Chander A.M."/>
            <person name="Stajich J.E."/>
            <person name="Venkateswaran K."/>
        </authorList>
    </citation>
    <scope>NUCLEOTIDE SEQUENCE [LARGE SCALE GENOMIC DNA]</scope>
    <source>
        <strain evidence="1 2">FJI-L2-BK-P2</strain>
    </source>
</reference>
<sequence>MTFSFSGKLCQKKEPERGSLARTSAMLAPKGCSPILKLPAEVRACIFKYLVDEVDFLFRFSKFLDTSSCWASWPEYHQNLAFLRVCKLFEAEALNLVQVRAITIEIHPPPDPDPINPKTVKLFAKYKRSEPQPIALQLETVRPHLVQLSIDSRYTLGYLVNTNLLDSFPKLRIIRVKQTLWPRAMDTNYWEILNTARGRRKLISESLGEHAGSNPHIPEIARRTFRCLYDSVELCSSLANDKLNKFHPIKVDTTIRSLGRFPDDWPSDDEAGYPVVGAISGLRMTYEWPARRTTSLEVDMYNQPMSLAIKSQWTETVSLAKNTDATVDNGNNNG</sequence>
<protein>
    <recommendedName>
        <fullName evidence="3">F-box domain-containing protein</fullName>
    </recommendedName>
</protein>